<keyword evidence="3" id="KW-1185">Reference proteome</keyword>
<comment type="caution">
    <text evidence="2">The sequence shown here is derived from an EMBL/GenBank/DDBJ whole genome shotgun (WGS) entry which is preliminary data.</text>
</comment>
<organism evidence="2 3">
    <name type="scientific">Coccomyxa viridis</name>
    <dbReference type="NCBI Taxonomy" id="1274662"/>
    <lineage>
        <taxon>Eukaryota</taxon>
        <taxon>Viridiplantae</taxon>
        <taxon>Chlorophyta</taxon>
        <taxon>core chlorophytes</taxon>
        <taxon>Trebouxiophyceae</taxon>
        <taxon>Trebouxiophyceae incertae sedis</taxon>
        <taxon>Coccomyxaceae</taxon>
        <taxon>Coccomyxa</taxon>
    </lineage>
</organism>
<protein>
    <submittedName>
        <fullName evidence="2">G5129 protein</fullName>
    </submittedName>
</protein>
<evidence type="ECO:0000313" key="2">
    <source>
        <dbReference type="EMBL" id="CAL5222724.1"/>
    </source>
</evidence>
<dbReference type="Proteomes" id="UP001497392">
    <property type="component" value="Unassembled WGS sequence"/>
</dbReference>
<feature type="region of interest" description="Disordered" evidence="1">
    <location>
        <begin position="23"/>
        <end position="47"/>
    </location>
</feature>
<name>A0ABP1FUW5_9CHLO</name>
<evidence type="ECO:0000256" key="1">
    <source>
        <dbReference type="SAM" id="MobiDB-lite"/>
    </source>
</evidence>
<accession>A0ABP1FUW5</accession>
<sequence>MASPCLQIESRLSQAWRFSRQGMAASDHSGPHVKPSDYRGPVSQARDAPVHNTARYSHLLIHQEYREHKRALILASAFQETAKLAKRIQELEVMDAQLEGYRQMLRAAIAFQRRRRVPRNRLDSIPEICAEPEEAADEDRTDS</sequence>
<proteinExistence type="predicted"/>
<dbReference type="EMBL" id="CAXHTA020000007">
    <property type="protein sequence ID" value="CAL5222724.1"/>
    <property type="molecule type" value="Genomic_DNA"/>
</dbReference>
<evidence type="ECO:0000313" key="3">
    <source>
        <dbReference type="Proteomes" id="UP001497392"/>
    </source>
</evidence>
<reference evidence="2 3" key="1">
    <citation type="submission" date="2024-06" db="EMBL/GenBank/DDBJ databases">
        <authorList>
            <person name="Kraege A."/>
            <person name="Thomma B."/>
        </authorList>
    </citation>
    <scope>NUCLEOTIDE SEQUENCE [LARGE SCALE GENOMIC DNA]</scope>
</reference>
<gene>
    <name evidence="2" type="primary">g5129</name>
    <name evidence="2" type="ORF">VP750_LOCUS4383</name>
</gene>